<dbReference type="NCBIfam" id="TIGR01464">
    <property type="entry name" value="hemE"/>
    <property type="match status" value="1"/>
</dbReference>
<comment type="catalytic activity">
    <reaction evidence="12">
        <text>uroporphyrinogen III + 4 H(+) = coproporphyrinogen III + 4 CO2</text>
        <dbReference type="Rhea" id="RHEA:19865"/>
        <dbReference type="ChEBI" id="CHEBI:15378"/>
        <dbReference type="ChEBI" id="CHEBI:16526"/>
        <dbReference type="ChEBI" id="CHEBI:57308"/>
        <dbReference type="ChEBI" id="CHEBI:57309"/>
        <dbReference type="EC" id="4.1.1.37"/>
    </reaction>
    <physiologicalReaction direction="left-to-right" evidence="12">
        <dbReference type="Rhea" id="RHEA:19866"/>
    </physiologicalReaction>
</comment>
<evidence type="ECO:0000256" key="4">
    <source>
        <dbReference type="ARBA" id="ARBA00009935"/>
    </source>
</evidence>
<dbReference type="InterPro" id="IPR000257">
    <property type="entry name" value="Uroporphyrinogen_deCOase"/>
</dbReference>
<reference evidence="16" key="1">
    <citation type="journal article" date="2019" name="bioRxiv">
        <title>The Genome of the Zebra Mussel, Dreissena polymorpha: A Resource for Invasive Species Research.</title>
        <authorList>
            <person name="McCartney M.A."/>
            <person name="Auch B."/>
            <person name="Kono T."/>
            <person name="Mallez S."/>
            <person name="Zhang Y."/>
            <person name="Obille A."/>
            <person name="Becker A."/>
            <person name="Abrahante J.E."/>
            <person name="Garbe J."/>
            <person name="Badalamenti J.P."/>
            <person name="Herman A."/>
            <person name="Mangelson H."/>
            <person name="Liachko I."/>
            <person name="Sullivan S."/>
            <person name="Sone E.D."/>
            <person name="Koren S."/>
            <person name="Silverstein K.A.T."/>
            <person name="Beckman K.B."/>
            <person name="Gohl D.M."/>
        </authorList>
    </citation>
    <scope>NUCLEOTIDE SEQUENCE</scope>
    <source>
        <strain evidence="16">Duluth1</strain>
        <tissue evidence="16">Whole animal</tissue>
    </source>
</reference>
<dbReference type="PROSITE" id="PS00906">
    <property type="entry name" value="UROD_1"/>
    <property type="match status" value="1"/>
</dbReference>
<dbReference type="PANTHER" id="PTHR21091">
    <property type="entry name" value="METHYLTETRAHYDROFOLATE:HOMOCYSTEINE METHYLTRANSFERASE RELATED"/>
    <property type="match status" value="1"/>
</dbReference>
<comment type="function">
    <text evidence="1">Catalyzes the decarboxylation of four acetate groups of uroporphyrinogen-III to yield coproporphyrinogen-III.</text>
</comment>
<feature type="domain" description="Uroporphyrinogen decarboxylase (URO-D)" evidence="15">
    <location>
        <begin position="64"/>
        <end position="73"/>
    </location>
</feature>
<dbReference type="OrthoDB" id="339900at2759"/>
<evidence type="ECO:0000256" key="11">
    <source>
        <dbReference type="ARBA" id="ARBA00023244"/>
    </source>
</evidence>
<keyword evidence="8" id="KW-0963">Cytoplasm</keyword>
<comment type="subunit">
    <text evidence="5">Homodimer.</text>
</comment>
<proteinExistence type="inferred from homology"/>
<dbReference type="CDD" id="cd00717">
    <property type="entry name" value="URO-D"/>
    <property type="match status" value="1"/>
</dbReference>
<evidence type="ECO:0000256" key="6">
    <source>
        <dbReference type="ARBA" id="ARBA00012288"/>
    </source>
</evidence>
<evidence type="ECO:0000256" key="10">
    <source>
        <dbReference type="ARBA" id="ARBA00023239"/>
    </source>
</evidence>
<dbReference type="GO" id="GO:0004853">
    <property type="term" value="F:uroporphyrinogen decarboxylase activity"/>
    <property type="evidence" value="ECO:0007669"/>
    <property type="project" value="UniProtKB-EC"/>
</dbReference>
<comment type="pathway">
    <text evidence="3 13">Porphyrin-containing compound metabolism; protoporphyrin-IX biosynthesis; coproporphyrinogen-III from 5-aminolevulinate: step 4/4.</text>
</comment>
<evidence type="ECO:0000256" key="8">
    <source>
        <dbReference type="ARBA" id="ARBA00022490"/>
    </source>
</evidence>
<protein>
    <recommendedName>
        <fullName evidence="7 13">Uroporphyrinogen decarboxylase</fullName>
        <ecNumber evidence="6 13">4.1.1.37</ecNumber>
    </recommendedName>
</protein>
<evidence type="ECO:0000256" key="14">
    <source>
        <dbReference type="RuleBase" id="RU004169"/>
    </source>
</evidence>
<dbReference type="InterPro" id="IPR006361">
    <property type="entry name" value="Uroporphyrinogen_deCO2ase_HemE"/>
</dbReference>
<dbReference type="PANTHER" id="PTHR21091:SF169">
    <property type="entry name" value="UROPORPHYRINOGEN DECARBOXYLASE"/>
    <property type="match status" value="1"/>
</dbReference>
<evidence type="ECO:0000313" key="16">
    <source>
        <dbReference type="EMBL" id="KAH3696111.1"/>
    </source>
</evidence>
<name>A0A9D4BB84_DREPO</name>
<dbReference type="Pfam" id="PF01208">
    <property type="entry name" value="URO-D"/>
    <property type="match status" value="1"/>
</dbReference>
<accession>A0A9D4BB84</accession>
<evidence type="ECO:0000256" key="5">
    <source>
        <dbReference type="ARBA" id="ARBA00011738"/>
    </source>
</evidence>
<keyword evidence="9 13" id="KW-0210">Decarboxylase</keyword>
<dbReference type="EMBL" id="JAIWYP010000016">
    <property type="protein sequence ID" value="KAH3696111.1"/>
    <property type="molecule type" value="Genomic_DNA"/>
</dbReference>
<evidence type="ECO:0000256" key="1">
    <source>
        <dbReference type="ARBA" id="ARBA00002448"/>
    </source>
</evidence>
<dbReference type="InterPro" id="IPR038071">
    <property type="entry name" value="UROD/MetE-like_sf"/>
</dbReference>
<organism evidence="16 17">
    <name type="scientific">Dreissena polymorpha</name>
    <name type="common">Zebra mussel</name>
    <name type="synonym">Mytilus polymorpha</name>
    <dbReference type="NCBI Taxonomy" id="45954"/>
    <lineage>
        <taxon>Eukaryota</taxon>
        <taxon>Metazoa</taxon>
        <taxon>Spiralia</taxon>
        <taxon>Lophotrochozoa</taxon>
        <taxon>Mollusca</taxon>
        <taxon>Bivalvia</taxon>
        <taxon>Autobranchia</taxon>
        <taxon>Heteroconchia</taxon>
        <taxon>Euheterodonta</taxon>
        <taxon>Imparidentia</taxon>
        <taxon>Neoheterodontei</taxon>
        <taxon>Myida</taxon>
        <taxon>Dreissenoidea</taxon>
        <taxon>Dreissenidae</taxon>
        <taxon>Dreissena</taxon>
    </lineage>
</organism>
<dbReference type="HAMAP" id="MF_00218">
    <property type="entry name" value="URO_D"/>
    <property type="match status" value="1"/>
</dbReference>
<evidence type="ECO:0000313" key="17">
    <source>
        <dbReference type="Proteomes" id="UP000828390"/>
    </source>
</evidence>
<sequence length="402" mass="44846">MPLVCRLEHATHVSGRTHIYTKSKGGDSNSSKMSTAATLTEAFPPLKNDLILRAARGERTERVPVWLMRQAGRYLPEYGEFKEKHNVGFFDMVKTPSMACEITLQPLRRFNLDAAIIFSDILVIPQVLGMGIDIIEGKGMIFDFLLQTPEDLKKLCHDADVARDLSYVMDAITMTRHALNGQCPLFGFSGAPWTLMKFMVDGGSSTPLPKARKWLVTYPEASRQLLQLLCEKVVDYLVGQVKAGAQILQVFDSCAGELGPDQFQEFALPYLKDIAYRTKEKLAEAQIEPVPMVVFAKDAHFAIDDLSNSGYDVVSLDWTIKPTHARRIAGKNVTLQGNMDPCMLYAPENELKNAVKTMLKRFGTQHYIANLGHGVHKDVNPDNVAVFVDAVHMYSEEMNSSS</sequence>
<dbReference type="Gene3D" id="3.20.20.210">
    <property type="match status" value="1"/>
</dbReference>
<dbReference type="EC" id="4.1.1.37" evidence="6 13"/>
<evidence type="ECO:0000259" key="15">
    <source>
        <dbReference type="PROSITE" id="PS00906"/>
    </source>
</evidence>
<evidence type="ECO:0000256" key="9">
    <source>
        <dbReference type="ARBA" id="ARBA00022793"/>
    </source>
</evidence>
<dbReference type="SUPFAM" id="SSF51726">
    <property type="entry name" value="UROD/MetE-like"/>
    <property type="match status" value="1"/>
</dbReference>
<dbReference type="GO" id="GO:0005829">
    <property type="term" value="C:cytosol"/>
    <property type="evidence" value="ECO:0007669"/>
    <property type="project" value="TreeGrafter"/>
</dbReference>
<dbReference type="Proteomes" id="UP000828390">
    <property type="component" value="Unassembled WGS sequence"/>
</dbReference>
<keyword evidence="10 13" id="KW-0456">Lyase</keyword>
<dbReference type="GO" id="GO:0006783">
    <property type="term" value="P:heme biosynthetic process"/>
    <property type="evidence" value="ECO:0007669"/>
    <property type="project" value="TreeGrafter"/>
</dbReference>
<evidence type="ECO:0000256" key="2">
    <source>
        <dbReference type="ARBA" id="ARBA00004496"/>
    </source>
</evidence>
<gene>
    <name evidence="16" type="ORF">DPMN_083574</name>
</gene>
<keyword evidence="17" id="KW-1185">Reference proteome</keyword>
<dbReference type="AlphaFoldDB" id="A0A9D4BB84"/>
<keyword evidence="11 13" id="KW-0627">Porphyrin biosynthesis</keyword>
<comment type="subcellular location">
    <subcellularLocation>
        <location evidence="2">Cytoplasm</location>
    </subcellularLocation>
</comment>
<comment type="similarity">
    <text evidence="4 14">Belongs to the uroporphyrinogen decarboxylase family.</text>
</comment>
<comment type="caution">
    <text evidence="16">The sequence shown here is derived from an EMBL/GenBank/DDBJ whole genome shotgun (WGS) entry which is preliminary data.</text>
</comment>
<evidence type="ECO:0000256" key="7">
    <source>
        <dbReference type="ARBA" id="ARBA00014308"/>
    </source>
</evidence>
<evidence type="ECO:0000256" key="13">
    <source>
        <dbReference type="RuleBase" id="RU000554"/>
    </source>
</evidence>
<reference evidence="16" key="2">
    <citation type="submission" date="2020-11" db="EMBL/GenBank/DDBJ databases">
        <authorList>
            <person name="McCartney M.A."/>
            <person name="Auch B."/>
            <person name="Kono T."/>
            <person name="Mallez S."/>
            <person name="Becker A."/>
            <person name="Gohl D.M."/>
            <person name="Silverstein K.A.T."/>
            <person name="Koren S."/>
            <person name="Bechman K.B."/>
            <person name="Herman A."/>
            <person name="Abrahante J.E."/>
            <person name="Garbe J."/>
        </authorList>
    </citation>
    <scope>NUCLEOTIDE SEQUENCE</scope>
    <source>
        <strain evidence="16">Duluth1</strain>
        <tissue evidence="16">Whole animal</tissue>
    </source>
</reference>
<dbReference type="FunFam" id="3.20.20.210:FF:000001">
    <property type="entry name" value="Uroporphyrinogen decarboxylase"/>
    <property type="match status" value="1"/>
</dbReference>
<evidence type="ECO:0000256" key="3">
    <source>
        <dbReference type="ARBA" id="ARBA00004804"/>
    </source>
</evidence>
<evidence type="ECO:0000256" key="12">
    <source>
        <dbReference type="ARBA" id="ARBA00048411"/>
    </source>
</evidence>